<organism evidence="1 2">
    <name type="scientific">Acinetobacter nectaris CIP 110549</name>
    <dbReference type="NCBI Taxonomy" id="1392540"/>
    <lineage>
        <taxon>Bacteria</taxon>
        <taxon>Pseudomonadati</taxon>
        <taxon>Pseudomonadota</taxon>
        <taxon>Gammaproteobacteria</taxon>
        <taxon>Moraxellales</taxon>
        <taxon>Moraxellaceae</taxon>
        <taxon>Acinetobacter</taxon>
    </lineage>
</organism>
<dbReference type="AlphaFoldDB" id="V2TCG3"/>
<dbReference type="RefSeq" id="WP_023272327.1">
    <property type="nucleotide sequence ID" value="NZ_KI530712.1"/>
</dbReference>
<dbReference type="OrthoDB" id="8901973at2"/>
<dbReference type="PATRIC" id="fig|1392540.3.peg.718"/>
<proteinExistence type="predicted"/>
<evidence type="ECO:0000313" key="1">
    <source>
        <dbReference type="EMBL" id="ESK40293.1"/>
    </source>
</evidence>
<dbReference type="EMBL" id="AYER01000003">
    <property type="protein sequence ID" value="ESK40293.1"/>
    <property type="molecule type" value="Genomic_DNA"/>
</dbReference>
<sequence length="180" mass="20509">MKHTKETWEKFVKTLAKAQTEHNAITANPIFCVQEKLVMWGKDKDHSYDVDCFYTPNGGSRENGDDLYACLDAAEKHELNGIALEKFGDMFSDLDDSDQEEALEEWDSSYLKIYGSVYWSDVCTHLTKEAAERYIKENAHNHKELRVYVNSLNRCPEFIALVQGILGGQIGFIGEEECVA</sequence>
<evidence type="ECO:0000313" key="2">
    <source>
        <dbReference type="Proteomes" id="UP000023785"/>
    </source>
</evidence>
<dbReference type="HOGENOM" id="CLU_117820_0_0_6"/>
<protein>
    <submittedName>
        <fullName evidence="1">Uncharacterized protein</fullName>
    </submittedName>
</protein>
<reference evidence="1 2" key="1">
    <citation type="submission" date="2013-10" db="EMBL/GenBank/DDBJ databases">
        <title>The Genome Sequence of Acinetobacter nectaris CIP 110549.</title>
        <authorList>
            <consortium name="The Broad Institute Genomics Platform"/>
            <consortium name="The Broad Institute Genome Sequencing Center for Infectious Disease"/>
            <person name="Cerqueira G."/>
            <person name="Feldgarden M."/>
            <person name="Courvalin P."/>
            <person name="Grillot-Courvalin C."/>
            <person name="Clermont D."/>
            <person name="Rocha E."/>
            <person name="Yoon E.-J."/>
            <person name="Nemec A."/>
            <person name="Young S.K."/>
            <person name="Zeng Q."/>
            <person name="Gargeya S."/>
            <person name="Fitzgerald M."/>
            <person name="Abouelleil A."/>
            <person name="Alvarado L."/>
            <person name="Berlin A.M."/>
            <person name="Chapman S.B."/>
            <person name="Gainer-Dewar J."/>
            <person name="Goldberg J."/>
            <person name="Gnerre S."/>
            <person name="Griggs A."/>
            <person name="Gujja S."/>
            <person name="Hansen M."/>
            <person name="Howarth C."/>
            <person name="Imamovic A."/>
            <person name="Ireland A."/>
            <person name="Larimer J."/>
            <person name="McCowan C."/>
            <person name="Murphy C."/>
            <person name="Pearson M."/>
            <person name="Poon T.W."/>
            <person name="Priest M."/>
            <person name="Roberts A."/>
            <person name="Saif S."/>
            <person name="Shea T."/>
            <person name="Sykes S."/>
            <person name="Wortman J."/>
            <person name="Nusbaum C."/>
            <person name="Birren B."/>
        </authorList>
    </citation>
    <scope>NUCLEOTIDE SEQUENCE [LARGE SCALE GENOMIC DNA]</scope>
    <source>
        <strain evidence="1 2">CIP 110549</strain>
    </source>
</reference>
<name>V2TCG3_9GAMM</name>
<accession>V2TCG3</accession>
<gene>
    <name evidence="1" type="ORF">P256_00740</name>
</gene>
<dbReference type="Proteomes" id="UP000023785">
    <property type="component" value="Unassembled WGS sequence"/>
</dbReference>
<dbReference type="STRING" id="1392540.P256_00740"/>
<keyword evidence="2" id="KW-1185">Reference proteome</keyword>
<comment type="caution">
    <text evidence="1">The sequence shown here is derived from an EMBL/GenBank/DDBJ whole genome shotgun (WGS) entry which is preliminary data.</text>
</comment>
<dbReference type="eggNOG" id="ENOG5033GY9">
    <property type="taxonomic scope" value="Bacteria"/>
</dbReference>